<dbReference type="InterPro" id="IPR025870">
    <property type="entry name" value="Glyoxalase-like_dom"/>
</dbReference>
<feature type="domain" description="Glyoxalase-like" evidence="2">
    <location>
        <begin position="46"/>
        <end position="205"/>
    </location>
</feature>
<dbReference type="Gene3D" id="3.10.180.10">
    <property type="entry name" value="2,3-Dihydroxybiphenyl 1,2-Dioxygenase, domain 1"/>
    <property type="match status" value="1"/>
</dbReference>
<comment type="caution">
    <text evidence="3">The sequence shown here is derived from an EMBL/GenBank/DDBJ whole genome shotgun (WGS) entry which is preliminary data.</text>
</comment>
<protein>
    <submittedName>
        <fullName evidence="3">VOC family protein</fullName>
    </submittedName>
</protein>
<feature type="region of interest" description="Disordered" evidence="1">
    <location>
        <begin position="1"/>
        <end position="28"/>
    </location>
</feature>
<feature type="compositionally biased region" description="Basic residues" evidence="1">
    <location>
        <begin position="1"/>
        <end position="15"/>
    </location>
</feature>
<dbReference type="Pfam" id="PF13468">
    <property type="entry name" value="Glyoxalase_3"/>
    <property type="match status" value="1"/>
</dbReference>
<accession>A0A5C6SAA0</accession>
<name>A0A5C6SAA0_9RHOB</name>
<dbReference type="OrthoDB" id="8451710at2"/>
<gene>
    <name evidence="3" type="ORF">FQV27_01170</name>
</gene>
<evidence type="ECO:0000313" key="3">
    <source>
        <dbReference type="EMBL" id="TXB70515.1"/>
    </source>
</evidence>
<sequence length="234" mass="25734">MGRRRRSRRQRHRQADRRGPPRGRGAGFRRLAGRRRASGLGVALFFDHIVVAAQTLPEGEGWLAGLLGVAPEPGGQHAFMGTHNRLWRMGAGEYIELIAIDPQADAPPYPRWFGLDDFRGPPRLVAWVCQAKPLKAPQGSNILQASRGDLNWRIAIPDSGMSDAGGLDPLRIDWGDGPHPANRMPDQGLRLLRLDLSHPQPPKLQDLKDPRLSIQKGEPGIAAHISTPKGKVTL</sequence>
<dbReference type="Proteomes" id="UP000321562">
    <property type="component" value="Unassembled WGS sequence"/>
</dbReference>
<evidence type="ECO:0000259" key="2">
    <source>
        <dbReference type="Pfam" id="PF13468"/>
    </source>
</evidence>
<dbReference type="EMBL" id="VOPL01000001">
    <property type="protein sequence ID" value="TXB70515.1"/>
    <property type="molecule type" value="Genomic_DNA"/>
</dbReference>
<organism evidence="3 4">
    <name type="scientific">Paracoccus aurantiacus</name>
    <dbReference type="NCBI Taxonomy" id="2599412"/>
    <lineage>
        <taxon>Bacteria</taxon>
        <taxon>Pseudomonadati</taxon>
        <taxon>Pseudomonadota</taxon>
        <taxon>Alphaproteobacteria</taxon>
        <taxon>Rhodobacterales</taxon>
        <taxon>Paracoccaceae</taxon>
        <taxon>Paracoccus</taxon>
    </lineage>
</organism>
<evidence type="ECO:0000313" key="4">
    <source>
        <dbReference type="Proteomes" id="UP000321562"/>
    </source>
</evidence>
<evidence type="ECO:0000256" key="1">
    <source>
        <dbReference type="SAM" id="MobiDB-lite"/>
    </source>
</evidence>
<dbReference type="AlphaFoldDB" id="A0A5C6SAA0"/>
<keyword evidence="4" id="KW-1185">Reference proteome</keyword>
<proteinExistence type="predicted"/>
<dbReference type="InterPro" id="IPR029068">
    <property type="entry name" value="Glyas_Bleomycin-R_OHBP_Dase"/>
</dbReference>
<reference evidence="3 4" key="1">
    <citation type="submission" date="2019-08" db="EMBL/GenBank/DDBJ databases">
        <authorList>
            <person name="Ye J."/>
        </authorList>
    </citation>
    <scope>NUCLEOTIDE SEQUENCE [LARGE SCALE GENOMIC DNA]</scope>
    <source>
        <strain evidence="3 4">TK008</strain>
    </source>
</reference>